<dbReference type="PANTHER" id="PTHR42939:SF1">
    <property type="entry name" value="ABC TRANSPORTER ATP-BINDING PROTEIN ALBC-RELATED"/>
    <property type="match status" value="1"/>
</dbReference>
<gene>
    <name evidence="5" type="ORF">RT723_10390</name>
</gene>
<evidence type="ECO:0000259" key="4">
    <source>
        <dbReference type="PROSITE" id="PS50893"/>
    </source>
</evidence>
<dbReference type="PROSITE" id="PS50893">
    <property type="entry name" value="ABC_TRANSPORTER_2"/>
    <property type="match status" value="1"/>
</dbReference>
<feature type="domain" description="ABC transporter" evidence="4">
    <location>
        <begin position="12"/>
        <end position="196"/>
    </location>
</feature>
<dbReference type="RefSeq" id="WP_216053690.1">
    <property type="nucleotide sequence ID" value="NZ_JAWCUA010000007.1"/>
</dbReference>
<dbReference type="SMART" id="SM00382">
    <property type="entry name" value="AAA"/>
    <property type="match status" value="1"/>
</dbReference>
<dbReference type="InterPro" id="IPR051782">
    <property type="entry name" value="ABC_Transporter_VariousFunc"/>
</dbReference>
<keyword evidence="1" id="KW-0813">Transport</keyword>
<dbReference type="InterPro" id="IPR003593">
    <property type="entry name" value="AAA+_ATPase"/>
</dbReference>
<keyword evidence="2" id="KW-0547">Nucleotide-binding</keyword>
<evidence type="ECO:0000256" key="2">
    <source>
        <dbReference type="ARBA" id="ARBA00022741"/>
    </source>
</evidence>
<reference evidence="5 6" key="1">
    <citation type="submission" date="2023-10" db="EMBL/GenBank/DDBJ databases">
        <title>Psychrosphaera aquimaarina strain SW33 isolated from seawater.</title>
        <authorList>
            <person name="Bayburt H."/>
            <person name="Kim J.M."/>
            <person name="Choi B.J."/>
            <person name="Jeon C.O."/>
        </authorList>
    </citation>
    <scope>NUCLEOTIDE SEQUENCE [LARGE SCALE GENOMIC DNA]</scope>
    <source>
        <strain evidence="5 6">KCTC 52743</strain>
    </source>
</reference>
<evidence type="ECO:0000313" key="6">
    <source>
        <dbReference type="Proteomes" id="UP001257914"/>
    </source>
</evidence>
<keyword evidence="3 5" id="KW-0067">ATP-binding</keyword>
<name>A0ABU3R138_9GAMM</name>
<dbReference type="Proteomes" id="UP001257914">
    <property type="component" value="Unassembled WGS sequence"/>
</dbReference>
<dbReference type="GO" id="GO:0005524">
    <property type="term" value="F:ATP binding"/>
    <property type="evidence" value="ECO:0007669"/>
    <property type="project" value="UniProtKB-KW"/>
</dbReference>
<dbReference type="Pfam" id="PF00005">
    <property type="entry name" value="ABC_tran"/>
    <property type="match status" value="1"/>
</dbReference>
<organism evidence="5 6">
    <name type="scientific">Psychrosphaera aquimarina</name>
    <dbReference type="NCBI Taxonomy" id="2044854"/>
    <lineage>
        <taxon>Bacteria</taxon>
        <taxon>Pseudomonadati</taxon>
        <taxon>Pseudomonadota</taxon>
        <taxon>Gammaproteobacteria</taxon>
        <taxon>Alteromonadales</taxon>
        <taxon>Pseudoalteromonadaceae</taxon>
        <taxon>Psychrosphaera</taxon>
    </lineage>
</organism>
<dbReference type="EMBL" id="JAWCUA010000007">
    <property type="protein sequence ID" value="MDU0113396.1"/>
    <property type="molecule type" value="Genomic_DNA"/>
</dbReference>
<comment type="caution">
    <text evidence="5">The sequence shown here is derived from an EMBL/GenBank/DDBJ whole genome shotgun (WGS) entry which is preliminary data.</text>
</comment>
<evidence type="ECO:0000256" key="1">
    <source>
        <dbReference type="ARBA" id="ARBA00022448"/>
    </source>
</evidence>
<accession>A0ABU3R138</accession>
<dbReference type="InterPro" id="IPR003439">
    <property type="entry name" value="ABC_transporter-like_ATP-bd"/>
</dbReference>
<evidence type="ECO:0000256" key="3">
    <source>
        <dbReference type="ARBA" id="ARBA00022840"/>
    </source>
</evidence>
<sequence length="196" mass="22178">MNTLTEVFNSMLECTSLVKRYGQQEVIKLFNHRFSARITKVTGANGSGKSTLLRMLAGLELPDEGQIHSAVPLSELVSLSSDSIIPPEFLTIAEITSLFERYSSFNLNYYHQLIEQLNLKEFEYKKFVNLSTGTKKKFSVIWALSQKSGVLILDEPFASLDQDSHVTVKNIIEADSRILIFVDHENILEFDESINV</sequence>
<evidence type="ECO:0000313" key="5">
    <source>
        <dbReference type="EMBL" id="MDU0113396.1"/>
    </source>
</evidence>
<keyword evidence="6" id="KW-1185">Reference proteome</keyword>
<protein>
    <submittedName>
        <fullName evidence="5">ATP-binding cassette domain-containing protein</fullName>
    </submittedName>
</protein>
<proteinExistence type="predicted"/>
<dbReference type="PANTHER" id="PTHR42939">
    <property type="entry name" value="ABC TRANSPORTER ATP-BINDING PROTEIN ALBC-RELATED"/>
    <property type="match status" value="1"/>
</dbReference>